<feature type="transmembrane region" description="Helical" evidence="1">
    <location>
        <begin position="12"/>
        <end position="32"/>
    </location>
</feature>
<dbReference type="Proteomes" id="UP000318199">
    <property type="component" value="Unassembled WGS sequence"/>
</dbReference>
<comment type="caution">
    <text evidence="2">The sequence shown here is derived from an EMBL/GenBank/DDBJ whole genome shotgun (WGS) entry which is preliminary data.</text>
</comment>
<accession>A0A562ZIC5</accession>
<evidence type="ECO:0000313" key="3">
    <source>
        <dbReference type="Proteomes" id="UP000318199"/>
    </source>
</evidence>
<gene>
    <name evidence="2" type="ORF">FN976_24335</name>
</gene>
<feature type="transmembrane region" description="Helical" evidence="1">
    <location>
        <begin position="155"/>
        <end position="176"/>
    </location>
</feature>
<evidence type="ECO:0000256" key="1">
    <source>
        <dbReference type="SAM" id="Phobius"/>
    </source>
</evidence>
<organism evidence="2 3">
    <name type="scientific">Caenimonas sedimenti</name>
    <dbReference type="NCBI Taxonomy" id="2596921"/>
    <lineage>
        <taxon>Bacteria</taxon>
        <taxon>Pseudomonadati</taxon>
        <taxon>Pseudomonadota</taxon>
        <taxon>Betaproteobacteria</taxon>
        <taxon>Burkholderiales</taxon>
        <taxon>Comamonadaceae</taxon>
        <taxon>Caenimonas</taxon>
    </lineage>
</organism>
<evidence type="ECO:0000313" key="2">
    <source>
        <dbReference type="EMBL" id="TWO68068.1"/>
    </source>
</evidence>
<dbReference type="EMBL" id="VOBQ01000021">
    <property type="protein sequence ID" value="TWO68068.1"/>
    <property type="molecule type" value="Genomic_DNA"/>
</dbReference>
<dbReference type="AlphaFoldDB" id="A0A562ZIC5"/>
<keyword evidence="1" id="KW-1133">Transmembrane helix</keyword>
<name>A0A562ZIC5_9BURK</name>
<feature type="transmembrane region" description="Helical" evidence="1">
    <location>
        <begin position="44"/>
        <end position="66"/>
    </location>
</feature>
<dbReference type="RefSeq" id="WP_145895796.1">
    <property type="nucleotide sequence ID" value="NZ_VOBQ01000021.1"/>
</dbReference>
<sequence>MKEFPFDPYDFFGYLATGLLALFALQIIIGVPEILGKDLKALEIAAVTLAAYVVGQILATPAKFFLEDLLARAILKAPSMNLMRARRPWYGYVFYQYCTPLAPSARERVLAKVKQEATKTLGGEDLFVHVRFREYVCTNEKLIARINAFLNKYGFARNLSFACLAAGIAILATRPMDWNDVTVRYGVLALAAGIGLLFRFLKFYRQYTYELFNVYAGRP</sequence>
<keyword evidence="1" id="KW-0472">Membrane</keyword>
<dbReference type="OrthoDB" id="1550964at2"/>
<proteinExistence type="predicted"/>
<keyword evidence="1" id="KW-0812">Transmembrane</keyword>
<feature type="transmembrane region" description="Helical" evidence="1">
    <location>
        <begin position="182"/>
        <end position="201"/>
    </location>
</feature>
<keyword evidence="3" id="KW-1185">Reference proteome</keyword>
<protein>
    <submittedName>
        <fullName evidence="2">Uncharacterized protein</fullName>
    </submittedName>
</protein>
<reference evidence="2 3" key="1">
    <citation type="submission" date="2019-07" db="EMBL/GenBank/DDBJ databases">
        <title>Caenimonas sedimenti sp. nov., isolated from activated sludge.</title>
        <authorList>
            <person name="Xu J."/>
        </authorList>
    </citation>
    <scope>NUCLEOTIDE SEQUENCE [LARGE SCALE GENOMIC DNA]</scope>
    <source>
        <strain evidence="2 3">HX-9-20</strain>
    </source>
</reference>